<protein>
    <submittedName>
        <fullName evidence="3">Bordetella uptake domain-containing protein</fullName>
    </submittedName>
</protein>
<dbReference type="SUPFAM" id="SSF53850">
    <property type="entry name" value="Periplasmic binding protein-like II"/>
    <property type="match status" value="1"/>
</dbReference>
<comment type="similarity">
    <text evidence="1">Belongs to the UPF0065 (bug) family.</text>
</comment>
<evidence type="ECO:0000313" key="4">
    <source>
        <dbReference type="Proteomes" id="UP000027180"/>
    </source>
</evidence>
<dbReference type="RefSeq" id="WP_040141637.1">
    <property type="nucleotide sequence ID" value="NZ_CP006990.1"/>
</dbReference>
<dbReference type="InterPro" id="IPR042100">
    <property type="entry name" value="Bug_dom1"/>
</dbReference>
<evidence type="ECO:0000256" key="1">
    <source>
        <dbReference type="ARBA" id="ARBA00006987"/>
    </source>
</evidence>
<dbReference type="Gene3D" id="3.40.190.150">
    <property type="entry name" value="Bordetella uptake gene, domain 1"/>
    <property type="match status" value="1"/>
</dbReference>
<dbReference type="AlphaFoldDB" id="A0A060IFE8"/>
<evidence type="ECO:0000256" key="2">
    <source>
        <dbReference type="SAM" id="SignalP"/>
    </source>
</evidence>
<dbReference type="HOGENOM" id="CLU_045683_0_0_5"/>
<dbReference type="KEGG" id="rei:IE4771_PD00155"/>
<dbReference type="OrthoDB" id="8443386at2"/>
<dbReference type="Gene3D" id="3.40.190.10">
    <property type="entry name" value="Periplasmic binding protein-like II"/>
    <property type="match status" value="1"/>
</dbReference>
<geneLocation type="plasmid" evidence="3 4">
    <name>pRetIE4771d</name>
</geneLocation>
<keyword evidence="3" id="KW-0614">Plasmid</keyword>
<name>A0A060IFE8_RHIET</name>
<dbReference type="PANTHER" id="PTHR42928:SF5">
    <property type="entry name" value="BLR1237 PROTEIN"/>
    <property type="match status" value="1"/>
</dbReference>
<dbReference type="PIRSF" id="PIRSF017082">
    <property type="entry name" value="YflP"/>
    <property type="match status" value="1"/>
</dbReference>
<reference evidence="3 4" key="1">
    <citation type="submission" date="2013-12" db="EMBL/GenBank/DDBJ databases">
        <title>Complete genome sequence of Rhizobium etli bv. mimosae IE4771.</title>
        <authorList>
            <person name="Bustos P."/>
            <person name="Santamaria R.I."/>
            <person name="Lozano L."/>
            <person name="Ormeno-Orrillo E."/>
            <person name="Rogel M.A."/>
            <person name="Romero D."/>
            <person name="Cevallos M.A."/>
            <person name="Martinez-Romero E."/>
            <person name="Gonzalez V."/>
        </authorList>
    </citation>
    <scope>NUCLEOTIDE SEQUENCE [LARGE SCALE GENOMIC DNA]</scope>
    <source>
        <strain evidence="3 4">IE4771</strain>
        <plasmid evidence="4">Plasmid pRetIE4771d</plasmid>
    </source>
</reference>
<organism evidence="3 4">
    <name type="scientific">Rhizobium etli bv. mimosae str. IE4771</name>
    <dbReference type="NCBI Taxonomy" id="1432050"/>
    <lineage>
        <taxon>Bacteria</taxon>
        <taxon>Pseudomonadati</taxon>
        <taxon>Pseudomonadota</taxon>
        <taxon>Alphaproteobacteria</taxon>
        <taxon>Hyphomicrobiales</taxon>
        <taxon>Rhizobiaceae</taxon>
        <taxon>Rhizobium/Agrobacterium group</taxon>
        <taxon>Rhizobium</taxon>
    </lineage>
</organism>
<dbReference type="Proteomes" id="UP000027180">
    <property type="component" value="Plasmid pRetIE4771d"/>
</dbReference>
<sequence length="327" mass="34071">MHQPKFSKRALGLLTASLIALSACPALAEYPERPIHLIVGAAAGDNSDIFARLLADKMTKSLGQPVVVENKPGAGGALSGSSVAGAAADGYTLLYGNMSSLVVAPQVMTATYDATKAFTPIAKTQQGASILVAHRDLPVSNATELVEYAKKNPDQVLAAVNALGSTAHLAMELIQVKSGAKFATIPYKGTSAATQAVVTGESGITITGILLAKPHIDSGDLKPIAIYGASASDHFPGVRTIADELSIPELDQDFWFGVVGPAGLEPAVVEKLAASIHGAMQSPDLQEMVEKNGQRYVASTPAEMGQEIAKQWADFGTIIRERGIKVE</sequence>
<dbReference type="PROSITE" id="PS51257">
    <property type="entry name" value="PROKAR_LIPOPROTEIN"/>
    <property type="match status" value="1"/>
</dbReference>
<dbReference type="EMBL" id="CP006990">
    <property type="protein sequence ID" value="AIC30710.1"/>
    <property type="molecule type" value="Genomic_DNA"/>
</dbReference>
<accession>A0A060IFE8</accession>
<proteinExistence type="inferred from homology"/>
<dbReference type="CDD" id="cd07012">
    <property type="entry name" value="PBP2_Bug_TTT"/>
    <property type="match status" value="1"/>
</dbReference>
<dbReference type="InterPro" id="IPR005064">
    <property type="entry name" value="BUG"/>
</dbReference>
<gene>
    <name evidence="3" type="ORF">IE4771_PD00155</name>
</gene>
<dbReference type="Pfam" id="PF03401">
    <property type="entry name" value="TctC"/>
    <property type="match status" value="1"/>
</dbReference>
<feature type="chain" id="PRO_5001583886" evidence="2">
    <location>
        <begin position="29"/>
        <end position="327"/>
    </location>
</feature>
<feature type="signal peptide" evidence="2">
    <location>
        <begin position="1"/>
        <end position="28"/>
    </location>
</feature>
<dbReference type="PANTHER" id="PTHR42928">
    <property type="entry name" value="TRICARBOXYLATE-BINDING PROTEIN"/>
    <property type="match status" value="1"/>
</dbReference>
<evidence type="ECO:0000313" key="3">
    <source>
        <dbReference type="EMBL" id="AIC30710.1"/>
    </source>
</evidence>
<keyword evidence="2" id="KW-0732">Signal</keyword>